<protein>
    <submittedName>
        <fullName evidence="1">Haloacid dehalogenase-like hydrolase</fullName>
    </submittedName>
</protein>
<evidence type="ECO:0000313" key="2">
    <source>
        <dbReference type="Proteomes" id="UP000185655"/>
    </source>
</evidence>
<gene>
    <name evidence="1" type="ORF">SAMN02746068_01592</name>
</gene>
<organism evidence="1 2">
    <name type="scientific">Pseudolactococcus chungangensis CAU 28 = DSM 22330</name>
    <dbReference type="NCBI Taxonomy" id="1122154"/>
    <lineage>
        <taxon>Bacteria</taxon>
        <taxon>Bacillati</taxon>
        <taxon>Bacillota</taxon>
        <taxon>Bacilli</taxon>
        <taxon>Lactobacillales</taxon>
        <taxon>Streptococcaceae</taxon>
        <taxon>Pseudolactococcus</taxon>
    </lineage>
</organism>
<dbReference type="InterPro" id="IPR023214">
    <property type="entry name" value="HAD_sf"/>
</dbReference>
<dbReference type="GO" id="GO:0016791">
    <property type="term" value="F:phosphatase activity"/>
    <property type="evidence" value="ECO:0007669"/>
    <property type="project" value="TreeGrafter"/>
</dbReference>
<sequence>MWEKNSLYFRNSTRGSLRLHSSILPSVGKSALAQLGELWEIKPEEMAAFGDGGNDFEMLQFVGQGFASDAIPSIKAIADHIIGSNEAESVLTQIKKILVAEK</sequence>
<accession>A0A1K2HFJ8</accession>
<name>A0A1K2HFJ8_9LACT</name>
<dbReference type="GO" id="GO:0005829">
    <property type="term" value="C:cytosol"/>
    <property type="evidence" value="ECO:0007669"/>
    <property type="project" value="TreeGrafter"/>
</dbReference>
<evidence type="ECO:0000313" key="1">
    <source>
        <dbReference type="EMBL" id="SFZ75534.1"/>
    </source>
</evidence>
<dbReference type="PANTHER" id="PTHR10000:SF53">
    <property type="entry name" value="5-AMINO-6-(5-PHOSPHO-D-RIBITYLAMINO)URACIL PHOSPHATASE YBJI-RELATED"/>
    <property type="match status" value="1"/>
</dbReference>
<dbReference type="GO" id="GO:0000287">
    <property type="term" value="F:magnesium ion binding"/>
    <property type="evidence" value="ECO:0007669"/>
    <property type="project" value="TreeGrafter"/>
</dbReference>
<dbReference type="Proteomes" id="UP000185655">
    <property type="component" value="Unassembled WGS sequence"/>
</dbReference>
<dbReference type="STRING" id="1122154.SAMN02746068_01592"/>
<dbReference type="OrthoDB" id="9814970at2"/>
<proteinExistence type="predicted"/>
<dbReference type="Pfam" id="PF08282">
    <property type="entry name" value="Hydrolase_3"/>
    <property type="match status" value="1"/>
</dbReference>
<dbReference type="InterPro" id="IPR036412">
    <property type="entry name" value="HAD-like_sf"/>
</dbReference>
<keyword evidence="1" id="KW-0378">Hydrolase</keyword>
<reference evidence="1 2" key="1">
    <citation type="submission" date="2016-11" db="EMBL/GenBank/DDBJ databases">
        <authorList>
            <person name="Jaros S."/>
            <person name="Januszkiewicz K."/>
            <person name="Wedrychowicz H."/>
        </authorList>
    </citation>
    <scope>NUCLEOTIDE SEQUENCE [LARGE SCALE GENOMIC DNA]</scope>
    <source>
        <strain evidence="1 2">DSM 22330</strain>
    </source>
</reference>
<dbReference type="AlphaFoldDB" id="A0A1K2HFJ8"/>
<dbReference type="SUPFAM" id="SSF56784">
    <property type="entry name" value="HAD-like"/>
    <property type="match status" value="1"/>
</dbReference>
<dbReference type="PANTHER" id="PTHR10000">
    <property type="entry name" value="PHOSPHOSERINE PHOSPHATASE"/>
    <property type="match status" value="1"/>
</dbReference>
<dbReference type="EMBL" id="FPKS01000009">
    <property type="protein sequence ID" value="SFZ75534.1"/>
    <property type="molecule type" value="Genomic_DNA"/>
</dbReference>
<dbReference type="Gene3D" id="3.40.50.1000">
    <property type="entry name" value="HAD superfamily/HAD-like"/>
    <property type="match status" value="1"/>
</dbReference>